<name>A0AAE0KQK1_9CHLO</name>
<comment type="similarity">
    <text evidence="1">Belongs to the prefoldin subunit beta family.</text>
</comment>
<keyword evidence="2" id="KW-0143">Chaperone</keyword>
<dbReference type="Gene3D" id="1.10.287.370">
    <property type="match status" value="1"/>
</dbReference>
<dbReference type="InterPro" id="IPR002777">
    <property type="entry name" value="PFD_beta-like"/>
</dbReference>
<keyword evidence="3" id="KW-0175">Coiled coil</keyword>
<dbReference type="Proteomes" id="UP001190700">
    <property type="component" value="Unassembled WGS sequence"/>
</dbReference>
<dbReference type="GO" id="GO:0051087">
    <property type="term" value="F:protein-folding chaperone binding"/>
    <property type="evidence" value="ECO:0007669"/>
    <property type="project" value="TreeGrafter"/>
</dbReference>
<dbReference type="EMBL" id="LGRX02021072">
    <property type="protein sequence ID" value="KAK3257072.1"/>
    <property type="molecule type" value="Genomic_DNA"/>
</dbReference>
<comment type="caution">
    <text evidence="4">The sequence shown here is derived from an EMBL/GenBank/DDBJ whole genome shotgun (WGS) entry which is preliminary data.</text>
</comment>
<dbReference type="SUPFAM" id="SSF46579">
    <property type="entry name" value="Prefoldin"/>
    <property type="match status" value="1"/>
</dbReference>
<dbReference type="FunFam" id="1.10.287.370:FF:000003">
    <property type="entry name" value="Prefoldin subunit 6"/>
    <property type="match status" value="1"/>
</dbReference>
<organism evidence="4 5">
    <name type="scientific">Cymbomonas tetramitiformis</name>
    <dbReference type="NCBI Taxonomy" id="36881"/>
    <lineage>
        <taxon>Eukaryota</taxon>
        <taxon>Viridiplantae</taxon>
        <taxon>Chlorophyta</taxon>
        <taxon>Pyramimonadophyceae</taxon>
        <taxon>Pyramimonadales</taxon>
        <taxon>Pyramimonadaceae</taxon>
        <taxon>Cymbomonas</taxon>
    </lineage>
</organism>
<dbReference type="AlphaFoldDB" id="A0AAE0KQK1"/>
<evidence type="ECO:0000256" key="2">
    <source>
        <dbReference type="ARBA" id="ARBA00023186"/>
    </source>
</evidence>
<keyword evidence="5" id="KW-1185">Reference proteome</keyword>
<reference evidence="4 5" key="1">
    <citation type="journal article" date="2015" name="Genome Biol. Evol.">
        <title>Comparative Genomics of a Bacterivorous Green Alga Reveals Evolutionary Causalities and Consequences of Phago-Mixotrophic Mode of Nutrition.</title>
        <authorList>
            <person name="Burns J.A."/>
            <person name="Paasch A."/>
            <person name="Narechania A."/>
            <person name="Kim E."/>
        </authorList>
    </citation>
    <scope>NUCLEOTIDE SEQUENCE [LARGE SCALE GENOMIC DNA]</scope>
    <source>
        <strain evidence="4 5">PLY_AMNH</strain>
    </source>
</reference>
<dbReference type="CDD" id="cd23161">
    <property type="entry name" value="Prefoldin_6"/>
    <property type="match status" value="1"/>
</dbReference>
<dbReference type="GO" id="GO:0009409">
    <property type="term" value="P:response to cold"/>
    <property type="evidence" value="ECO:0007669"/>
    <property type="project" value="UniProtKB-ARBA"/>
</dbReference>
<evidence type="ECO:0000256" key="1">
    <source>
        <dbReference type="ARBA" id="ARBA00008045"/>
    </source>
</evidence>
<dbReference type="GO" id="GO:0051131">
    <property type="term" value="P:chaperone-mediated protein complex assembly"/>
    <property type="evidence" value="ECO:0007669"/>
    <property type="project" value="TreeGrafter"/>
</dbReference>
<evidence type="ECO:0000256" key="3">
    <source>
        <dbReference type="SAM" id="Coils"/>
    </source>
</evidence>
<feature type="coiled-coil region" evidence="3">
    <location>
        <begin position="89"/>
        <end position="123"/>
    </location>
</feature>
<dbReference type="InterPro" id="IPR009053">
    <property type="entry name" value="Prefoldin"/>
</dbReference>
<protein>
    <recommendedName>
        <fullName evidence="6">Prefoldin subunit 6</fullName>
    </recommendedName>
</protein>
<evidence type="ECO:0008006" key="6">
    <source>
        <dbReference type="Google" id="ProtNLM"/>
    </source>
</evidence>
<sequence>MDALQAMRQKLETEAKVFQGLQKESSKSAGLRTQFQQQQQENNMVLKELELLEEEANVYKLVGPMLIKQDLVEAKSNVGKRLEYIGDEIKRLDNGMKSLEKKQAEKQQEVVALQQKMQQLQTKGQAQAQAAS</sequence>
<dbReference type="GO" id="GO:0006457">
    <property type="term" value="P:protein folding"/>
    <property type="evidence" value="ECO:0007669"/>
    <property type="project" value="InterPro"/>
</dbReference>
<dbReference type="PANTHER" id="PTHR21431:SF0">
    <property type="entry name" value="PREFOLDIN SUBUNIT 6"/>
    <property type="match status" value="1"/>
</dbReference>
<dbReference type="GO" id="GO:0051082">
    <property type="term" value="F:unfolded protein binding"/>
    <property type="evidence" value="ECO:0007669"/>
    <property type="project" value="InterPro"/>
</dbReference>
<evidence type="ECO:0000313" key="5">
    <source>
        <dbReference type="Proteomes" id="UP001190700"/>
    </source>
</evidence>
<dbReference type="Pfam" id="PF01920">
    <property type="entry name" value="Prefoldin_2"/>
    <property type="match status" value="1"/>
</dbReference>
<dbReference type="PANTHER" id="PTHR21431">
    <property type="entry name" value="PREFOLDIN SUBUNIT 6"/>
    <property type="match status" value="1"/>
</dbReference>
<dbReference type="GO" id="GO:0005737">
    <property type="term" value="C:cytoplasm"/>
    <property type="evidence" value="ECO:0007669"/>
    <property type="project" value="TreeGrafter"/>
</dbReference>
<feature type="coiled-coil region" evidence="3">
    <location>
        <begin position="4"/>
        <end position="55"/>
    </location>
</feature>
<dbReference type="GO" id="GO:0016272">
    <property type="term" value="C:prefoldin complex"/>
    <property type="evidence" value="ECO:0007669"/>
    <property type="project" value="InterPro"/>
</dbReference>
<proteinExistence type="inferred from homology"/>
<accession>A0AAE0KQK1</accession>
<gene>
    <name evidence="4" type="ORF">CYMTET_33829</name>
</gene>
<evidence type="ECO:0000313" key="4">
    <source>
        <dbReference type="EMBL" id="KAK3257072.1"/>
    </source>
</evidence>